<dbReference type="EMBL" id="CP129971">
    <property type="protein sequence ID" value="WMN11207.1"/>
    <property type="molecule type" value="Genomic_DNA"/>
</dbReference>
<keyword evidence="1" id="KW-0175">Coiled coil</keyword>
<evidence type="ECO:0000313" key="3">
    <source>
        <dbReference type="Proteomes" id="UP001230496"/>
    </source>
</evidence>
<evidence type="ECO:0000313" key="2">
    <source>
        <dbReference type="EMBL" id="WMN11207.1"/>
    </source>
</evidence>
<protein>
    <submittedName>
        <fullName evidence="2">Uncharacterized protein</fullName>
    </submittedName>
</protein>
<dbReference type="RefSeq" id="WP_308348111.1">
    <property type="nucleotide sequence ID" value="NZ_CP129971.1"/>
</dbReference>
<organism evidence="2 3">
    <name type="scientific">Marivirga salinarum</name>
    <dbReference type="NCBI Taxonomy" id="3059078"/>
    <lineage>
        <taxon>Bacteria</taxon>
        <taxon>Pseudomonadati</taxon>
        <taxon>Bacteroidota</taxon>
        <taxon>Cytophagia</taxon>
        <taxon>Cytophagales</taxon>
        <taxon>Marivirgaceae</taxon>
        <taxon>Marivirga</taxon>
    </lineage>
</organism>
<accession>A0AA51R8H6</accession>
<dbReference type="AlphaFoldDB" id="A0AA51R8H6"/>
<evidence type="ECO:0000256" key="1">
    <source>
        <dbReference type="SAM" id="Coils"/>
    </source>
</evidence>
<gene>
    <name evidence="2" type="ORF">QYS49_37585</name>
</gene>
<reference evidence="2 3" key="1">
    <citation type="submission" date="2023-08" db="EMBL/GenBank/DDBJ databases">
        <title>Comparative genomics and taxonomic characterization of three novel marine species of genus Marivirga.</title>
        <authorList>
            <person name="Muhammad N."/>
            <person name="Kim S.-G."/>
        </authorList>
    </citation>
    <scope>NUCLEOTIDE SEQUENCE [LARGE SCALE GENOMIC DNA]</scope>
    <source>
        <strain evidence="2 3">BDSF4-3</strain>
    </source>
</reference>
<keyword evidence="3" id="KW-1185">Reference proteome</keyword>
<sequence>MGKIPESYYFYKDQLRRAKEEKEKLKKEYESKINGLNDEISFLKEKIQAQHTMIEQSIENVMRLEQQLKSFDLEISKGNSEDKDNTD</sequence>
<dbReference type="KEGG" id="msaa:QYS49_37585"/>
<feature type="coiled-coil region" evidence="1">
    <location>
        <begin position="8"/>
        <end position="74"/>
    </location>
</feature>
<dbReference type="Proteomes" id="UP001230496">
    <property type="component" value="Chromosome"/>
</dbReference>
<proteinExistence type="predicted"/>
<name>A0AA51R8H6_9BACT</name>